<dbReference type="EMBL" id="JACGWJ010000026">
    <property type="protein sequence ID" value="KAL0312871.1"/>
    <property type="molecule type" value="Genomic_DNA"/>
</dbReference>
<organism evidence="2">
    <name type="scientific">Sesamum radiatum</name>
    <name type="common">Black benniseed</name>
    <dbReference type="NCBI Taxonomy" id="300843"/>
    <lineage>
        <taxon>Eukaryota</taxon>
        <taxon>Viridiplantae</taxon>
        <taxon>Streptophyta</taxon>
        <taxon>Embryophyta</taxon>
        <taxon>Tracheophyta</taxon>
        <taxon>Spermatophyta</taxon>
        <taxon>Magnoliopsida</taxon>
        <taxon>eudicotyledons</taxon>
        <taxon>Gunneridae</taxon>
        <taxon>Pentapetalae</taxon>
        <taxon>asterids</taxon>
        <taxon>lamiids</taxon>
        <taxon>Lamiales</taxon>
        <taxon>Pedaliaceae</taxon>
        <taxon>Sesamum</taxon>
    </lineage>
</organism>
<feature type="compositionally biased region" description="Basic and acidic residues" evidence="1">
    <location>
        <begin position="1"/>
        <end position="13"/>
    </location>
</feature>
<evidence type="ECO:0000313" key="2">
    <source>
        <dbReference type="EMBL" id="KAL0312871.1"/>
    </source>
</evidence>
<dbReference type="AlphaFoldDB" id="A0AAW2L0G9"/>
<evidence type="ECO:0000256" key="1">
    <source>
        <dbReference type="SAM" id="MobiDB-lite"/>
    </source>
</evidence>
<comment type="caution">
    <text evidence="2">The sequence shown here is derived from an EMBL/GenBank/DDBJ whole genome shotgun (WGS) entry which is preliminary data.</text>
</comment>
<gene>
    <name evidence="2" type="ORF">Sradi_5686400</name>
</gene>
<reference evidence="2" key="1">
    <citation type="submission" date="2020-06" db="EMBL/GenBank/DDBJ databases">
        <authorList>
            <person name="Li T."/>
            <person name="Hu X."/>
            <person name="Zhang T."/>
            <person name="Song X."/>
            <person name="Zhang H."/>
            <person name="Dai N."/>
            <person name="Sheng W."/>
            <person name="Hou X."/>
            <person name="Wei L."/>
        </authorList>
    </citation>
    <scope>NUCLEOTIDE SEQUENCE</scope>
    <source>
        <strain evidence="2">G02</strain>
        <tissue evidence="2">Leaf</tissue>
    </source>
</reference>
<feature type="compositionally biased region" description="Basic and acidic residues" evidence="1">
    <location>
        <begin position="60"/>
        <end position="77"/>
    </location>
</feature>
<feature type="region of interest" description="Disordered" evidence="1">
    <location>
        <begin position="1"/>
        <end position="42"/>
    </location>
</feature>
<dbReference type="PANTHER" id="PTHR33223:SF10">
    <property type="entry name" value="AMINOTRANSFERASE-LIKE PLANT MOBILE DOMAIN-CONTAINING PROTEIN"/>
    <property type="match status" value="1"/>
</dbReference>
<sequence length="276" mass="31924">MVRRSITNEERLTEGIGGFPIQEEPPGMEYEQNSQSHLGHGPVMTEDMKALLEEAAERGTRATIRWMRDKERKKKEAPTAPEENQDQGEKEALVGSSRAPKSEGAPLMKNRDHHWEVMRRKISDLKRHLEPRVMHHRIGNPFTREILLASLPAHVRISQLACYGGERRHPRDHEDQFVGAMDLIESNDALHCRIFRTTLVGRAQTWFSRMAPGIYTKLRTTNRGFIQHFASNKRYKKNNPSHLFAIVQEEWESLKSYVQRFANEILDIPDINPGFL</sequence>
<reference evidence="2" key="2">
    <citation type="journal article" date="2024" name="Plant">
        <title>Genomic evolution and insights into agronomic trait innovations of Sesamum species.</title>
        <authorList>
            <person name="Miao H."/>
            <person name="Wang L."/>
            <person name="Qu L."/>
            <person name="Liu H."/>
            <person name="Sun Y."/>
            <person name="Le M."/>
            <person name="Wang Q."/>
            <person name="Wei S."/>
            <person name="Zheng Y."/>
            <person name="Lin W."/>
            <person name="Duan Y."/>
            <person name="Cao H."/>
            <person name="Xiong S."/>
            <person name="Wang X."/>
            <person name="Wei L."/>
            <person name="Li C."/>
            <person name="Ma Q."/>
            <person name="Ju M."/>
            <person name="Zhao R."/>
            <person name="Li G."/>
            <person name="Mu C."/>
            <person name="Tian Q."/>
            <person name="Mei H."/>
            <person name="Zhang T."/>
            <person name="Gao T."/>
            <person name="Zhang H."/>
        </authorList>
    </citation>
    <scope>NUCLEOTIDE SEQUENCE</scope>
    <source>
        <strain evidence="2">G02</strain>
    </source>
</reference>
<dbReference type="PANTHER" id="PTHR33223">
    <property type="entry name" value="CCHC-TYPE DOMAIN-CONTAINING PROTEIN"/>
    <property type="match status" value="1"/>
</dbReference>
<accession>A0AAW2L0G9</accession>
<protein>
    <recommendedName>
        <fullName evidence="3">Retrotransposon gag domain-containing protein</fullName>
    </recommendedName>
</protein>
<evidence type="ECO:0008006" key="3">
    <source>
        <dbReference type="Google" id="ProtNLM"/>
    </source>
</evidence>
<feature type="region of interest" description="Disordered" evidence="1">
    <location>
        <begin position="60"/>
        <end position="111"/>
    </location>
</feature>
<name>A0AAW2L0G9_SESRA</name>
<proteinExistence type="predicted"/>